<accession>A0A3S2UU75</accession>
<name>A0A3S2UU75_9SPHN</name>
<keyword evidence="1" id="KW-0805">Transcription regulation</keyword>
<feature type="domain" description="HTH marR-type" evidence="4">
    <location>
        <begin position="10"/>
        <end position="150"/>
    </location>
</feature>
<evidence type="ECO:0000256" key="3">
    <source>
        <dbReference type="ARBA" id="ARBA00023163"/>
    </source>
</evidence>
<proteinExistence type="predicted"/>
<dbReference type="SUPFAM" id="SSF46785">
    <property type="entry name" value="Winged helix' DNA-binding domain"/>
    <property type="match status" value="1"/>
</dbReference>
<gene>
    <name evidence="5" type="ORF">EOE18_03535</name>
</gene>
<keyword evidence="2" id="KW-0238">DNA-binding</keyword>
<dbReference type="InterPro" id="IPR036390">
    <property type="entry name" value="WH_DNA-bd_sf"/>
</dbReference>
<dbReference type="InterPro" id="IPR000835">
    <property type="entry name" value="HTH_MarR-typ"/>
</dbReference>
<dbReference type="PANTHER" id="PTHR42756">
    <property type="entry name" value="TRANSCRIPTIONAL REGULATOR, MARR"/>
    <property type="match status" value="1"/>
</dbReference>
<evidence type="ECO:0000313" key="6">
    <source>
        <dbReference type="Proteomes" id="UP000282837"/>
    </source>
</evidence>
<evidence type="ECO:0000256" key="2">
    <source>
        <dbReference type="ARBA" id="ARBA00023125"/>
    </source>
</evidence>
<evidence type="ECO:0000313" key="5">
    <source>
        <dbReference type="EMBL" id="RVU07038.1"/>
    </source>
</evidence>
<keyword evidence="3" id="KW-0804">Transcription</keyword>
<reference evidence="5 6" key="1">
    <citation type="submission" date="2019-01" db="EMBL/GenBank/DDBJ databases">
        <authorList>
            <person name="Chen W.-M."/>
        </authorList>
    </citation>
    <scope>NUCLEOTIDE SEQUENCE [LARGE SCALE GENOMIC DNA]</scope>
    <source>
        <strain evidence="5 6">FSY-9</strain>
    </source>
</reference>
<evidence type="ECO:0000259" key="4">
    <source>
        <dbReference type="PROSITE" id="PS50995"/>
    </source>
</evidence>
<dbReference type="InterPro" id="IPR036388">
    <property type="entry name" value="WH-like_DNA-bd_sf"/>
</dbReference>
<dbReference type="GO" id="GO:0003677">
    <property type="term" value="F:DNA binding"/>
    <property type="evidence" value="ECO:0007669"/>
    <property type="project" value="UniProtKB-KW"/>
</dbReference>
<dbReference type="GO" id="GO:0003700">
    <property type="term" value="F:DNA-binding transcription factor activity"/>
    <property type="evidence" value="ECO:0007669"/>
    <property type="project" value="InterPro"/>
</dbReference>
<comment type="caution">
    <text evidence="5">The sequence shown here is derived from an EMBL/GenBank/DDBJ whole genome shotgun (WGS) entry which is preliminary data.</text>
</comment>
<dbReference type="AlphaFoldDB" id="A0A3S2UU75"/>
<keyword evidence="6" id="KW-1185">Reference proteome</keyword>
<dbReference type="OrthoDB" id="7406502at2"/>
<evidence type="ECO:0000256" key="1">
    <source>
        <dbReference type="ARBA" id="ARBA00023015"/>
    </source>
</evidence>
<dbReference type="EMBL" id="SACO01000002">
    <property type="protein sequence ID" value="RVU07038.1"/>
    <property type="molecule type" value="Genomic_DNA"/>
</dbReference>
<dbReference type="RefSeq" id="WP_127706282.1">
    <property type="nucleotide sequence ID" value="NZ_SACO01000002.1"/>
</dbReference>
<organism evidence="5 6">
    <name type="scientific">Novosphingobium umbonatum</name>
    <dbReference type="NCBI Taxonomy" id="1908524"/>
    <lineage>
        <taxon>Bacteria</taxon>
        <taxon>Pseudomonadati</taxon>
        <taxon>Pseudomonadota</taxon>
        <taxon>Alphaproteobacteria</taxon>
        <taxon>Sphingomonadales</taxon>
        <taxon>Sphingomonadaceae</taxon>
        <taxon>Novosphingobium</taxon>
    </lineage>
</organism>
<dbReference type="SMART" id="SM00347">
    <property type="entry name" value="HTH_MARR"/>
    <property type="match status" value="1"/>
</dbReference>
<dbReference type="PROSITE" id="PS50995">
    <property type="entry name" value="HTH_MARR_2"/>
    <property type="match status" value="1"/>
</dbReference>
<dbReference type="Gene3D" id="1.10.10.10">
    <property type="entry name" value="Winged helix-like DNA-binding domain superfamily/Winged helix DNA-binding domain"/>
    <property type="match status" value="1"/>
</dbReference>
<sequence>MSDTCAPDSDDTLTTLLIQLLKLCSLVGGPMKEGVCDPSGASTQEVKVVMALAGEGPLAGHDLVHITGATPMNVSRAIAALKTRGWVEDFTDPDNRRRRPVHLTEAGEAAYRQMQPLLHGVAESLLGKLTQRQQREFGQAATHVLRRIAEWEAAHPQVD</sequence>
<protein>
    <submittedName>
        <fullName evidence="5">MarR family transcriptional regulator</fullName>
    </submittedName>
</protein>
<dbReference type="Proteomes" id="UP000282837">
    <property type="component" value="Unassembled WGS sequence"/>
</dbReference>
<dbReference type="PANTHER" id="PTHR42756:SF1">
    <property type="entry name" value="TRANSCRIPTIONAL REPRESSOR OF EMRAB OPERON"/>
    <property type="match status" value="1"/>
</dbReference>